<dbReference type="Proteomes" id="UP001500804">
    <property type="component" value="Unassembled WGS sequence"/>
</dbReference>
<protein>
    <submittedName>
        <fullName evidence="1">Uncharacterized protein</fullName>
    </submittedName>
</protein>
<accession>A0ABP9P958</accession>
<dbReference type="EMBL" id="BAABJO010000062">
    <property type="protein sequence ID" value="GAA5142680.1"/>
    <property type="molecule type" value="Genomic_DNA"/>
</dbReference>
<reference evidence="2" key="1">
    <citation type="journal article" date="2019" name="Int. J. Syst. Evol. Microbiol.">
        <title>The Global Catalogue of Microorganisms (GCM) 10K type strain sequencing project: providing services to taxonomists for standard genome sequencing and annotation.</title>
        <authorList>
            <consortium name="The Broad Institute Genomics Platform"/>
            <consortium name="The Broad Institute Genome Sequencing Center for Infectious Disease"/>
            <person name="Wu L."/>
            <person name="Ma J."/>
        </authorList>
    </citation>
    <scope>NUCLEOTIDE SEQUENCE [LARGE SCALE GENOMIC DNA]</scope>
    <source>
        <strain evidence="2">JCM 18302</strain>
    </source>
</reference>
<organism evidence="1 2">
    <name type="scientific">Pseudonocardia adelaidensis</name>
    <dbReference type="NCBI Taxonomy" id="648754"/>
    <lineage>
        <taxon>Bacteria</taxon>
        <taxon>Bacillati</taxon>
        <taxon>Actinomycetota</taxon>
        <taxon>Actinomycetes</taxon>
        <taxon>Pseudonocardiales</taxon>
        <taxon>Pseudonocardiaceae</taxon>
        <taxon>Pseudonocardia</taxon>
    </lineage>
</organism>
<keyword evidence="2" id="KW-1185">Reference proteome</keyword>
<name>A0ABP9P958_9PSEU</name>
<proteinExistence type="predicted"/>
<gene>
    <name evidence="1" type="ORF">GCM10023320_83230</name>
</gene>
<dbReference type="RefSeq" id="WP_345613459.1">
    <property type="nucleotide sequence ID" value="NZ_BAABJO010000062.1"/>
</dbReference>
<evidence type="ECO:0000313" key="1">
    <source>
        <dbReference type="EMBL" id="GAA5142680.1"/>
    </source>
</evidence>
<comment type="caution">
    <text evidence="1">The sequence shown here is derived from an EMBL/GenBank/DDBJ whole genome shotgun (WGS) entry which is preliminary data.</text>
</comment>
<sequence length="217" mass="24262">MPGNLYEFEKEDLTEDFVDSGRLGFEGFSAFEDGKDLRLAAQTLATAGADGIGLVIDTPQFVRFLAMEILLRHWDGHSNALNNALVYNDVQAVANPGVGDVNLKFIPWGLDQILPRARSFNLYDSSVLAELVVESPSLRHRLQIQLQNYVRFVFGRTSYLNHLRPLLATMEGIVLAAAPSAAEHIASVRRQLRRTRTFDLGLPPEWRTPVLHAILTH</sequence>
<evidence type="ECO:0000313" key="2">
    <source>
        <dbReference type="Proteomes" id="UP001500804"/>
    </source>
</evidence>